<keyword evidence="1" id="KW-1185">Reference proteome</keyword>
<sequence>MLNCTSIESRKKENNEHLKNASFFKEIQCNSLANESKKFKSSKKKETCLRAYTYDYFVSADGKIIDAFEKYNYDYIVSACFHIFESKSNTGASFTILGTDFVFTSSCRLKEDTTDNYITAKDYLCFGRYLCRLVIADLPVTKTVHIVIWLTTLNKTTLMRIGLVDKIKIKLKLLFKHY</sequence>
<proteinExistence type="predicted"/>
<dbReference type="AlphaFoldDB" id="A0A0K0G1B9"/>
<protein>
    <submittedName>
        <fullName evidence="2">Uncharacterized protein</fullName>
    </submittedName>
</protein>
<reference evidence="2" key="2">
    <citation type="submission" date="2015-08" db="UniProtKB">
        <authorList>
            <consortium name="WormBaseParasite"/>
        </authorList>
    </citation>
    <scope>IDENTIFICATION</scope>
</reference>
<name>A0A0K0G1B9_STRVS</name>
<organism evidence="1 2">
    <name type="scientific">Strongyloides venezuelensis</name>
    <name type="common">Threadworm</name>
    <dbReference type="NCBI Taxonomy" id="75913"/>
    <lineage>
        <taxon>Eukaryota</taxon>
        <taxon>Metazoa</taxon>
        <taxon>Ecdysozoa</taxon>
        <taxon>Nematoda</taxon>
        <taxon>Chromadorea</taxon>
        <taxon>Rhabditida</taxon>
        <taxon>Tylenchina</taxon>
        <taxon>Panagrolaimomorpha</taxon>
        <taxon>Strongyloidoidea</taxon>
        <taxon>Strongyloididae</taxon>
        <taxon>Strongyloides</taxon>
    </lineage>
</organism>
<dbReference type="WBParaSite" id="SVE_1850800.1">
    <property type="protein sequence ID" value="SVE_1850800.1"/>
    <property type="gene ID" value="SVE_1850800"/>
</dbReference>
<dbReference type="Proteomes" id="UP000035680">
    <property type="component" value="Unassembled WGS sequence"/>
</dbReference>
<accession>A0A0K0G1B9</accession>
<evidence type="ECO:0000313" key="1">
    <source>
        <dbReference type="Proteomes" id="UP000035680"/>
    </source>
</evidence>
<reference evidence="1" key="1">
    <citation type="submission" date="2014-07" db="EMBL/GenBank/DDBJ databases">
        <authorList>
            <person name="Martin A.A"/>
            <person name="De Silva N."/>
        </authorList>
    </citation>
    <scope>NUCLEOTIDE SEQUENCE</scope>
</reference>
<evidence type="ECO:0000313" key="2">
    <source>
        <dbReference type="WBParaSite" id="SVE_1850800.1"/>
    </source>
</evidence>